<dbReference type="AlphaFoldDB" id="A0AAV3YC45"/>
<gene>
    <name evidence="3" type="ORF">PoB_000616400</name>
</gene>
<dbReference type="InterPro" id="IPR000945">
    <property type="entry name" value="DBH-like"/>
</dbReference>
<keyword evidence="4" id="KW-1185">Reference proteome</keyword>
<organism evidence="3 4">
    <name type="scientific">Plakobranchus ocellatus</name>
    <dbReference type="NCBI Taxonomy" id="259542"/>
    <lineage>
        <taxon>Eukaryota</taxon>
        <taxon>Metazoa</taxon>
        <taxon>Spiralia</taxon>
        <taxon>Lophotrochozoa</taxon>
        <taxon>Mollusca</taxon>
        <taxon>Gastropoda</taxon>
        <taxon>Heterobranchia</taxon>
        <taxon>Euthyneura</taxon>
        <taxon>Panpulmonata</taxon>
        <taxon>Sacoglossa</taxon>
        <taxon>Placobranchoidea</taxon>
        <taxon>Plakobranchidae</taxon>
        <taxon>Plakobranchus</taxon>
    </lineage>
</organism>
<evidence type="ECO:0000313" key="4">
    <source>
        <dbReference type="Proteomes" id="UP000735302"/>
    </source>
</evidence>
<protein>
    <submittedName>
        <fullName evidence="3">Dopamine beta-hydroxylase</fullName>
    </submittedName>
</protein>
<dbReference type="EMBL" id="BLXT01000722">
    <property type="protein sequence ID" value="GFN79658.1"/>
    <property type="molecule type" value="Genomic_DNA"/>
</dbReference>
<dbReference type="InterPro" id="IPR024548">
    <property type="entry name" value="Cu2_monoox_C"/>
</dbReference>
<evidence type="ECO:0000259" key="2">
    <source>
        <dbReference type="Pfam" id="PF03712"/>
    </source>
</evidence>
<feature type="domain" description="Copper type II ascorbate-dependent monooxygenase C-terminal" evidence="2">
    <location>
        <begin position="70"/>
        <end position="214"/>
    </location>
</feature>
<dbReference type="InterPro" id="IPR008977">
    <property type="entry name" value="PHM/PNGase_F_dom_sf"/>
</dbReference>
<dbReference type="InterPro" id="IPR014784">
    <property type="entry name" value="Cu2_ascorb_mOase-like_C"/>
</dbReference>
<dbReference type="Gene3D" id="2.60.120.230">
    <property type="match status" value="1"/>
</dbReference>
<comment type="caution">
    <text evidence="3">The sequence shown here is derived from an EMBL/GenBank/DDBJ whole genome shotgun (WGS) entry which is preliminary data.</text>
</comment>
<name>A0AAV3YC45_9GAST</name>
<dbReference type="Proteomes" id="UP000735302">
    <property type="component" value="Unassembled WGS sequence"/>
</dbReference>
<dbReference type="GO" id="GO:0004500">
    <property type="term" value="F:dopamine beta-monooxygenase activity"/>
    <property type="evidence" value="ECO:0007669"/>
    <property type="project" value="InterPro"/>
</dbReference>
<dbReference type="Pfam" id="PF03712">
    <property type="entry name" value="Cu2_monoox_C"/>
    <property type="match status" value="1"/>
</dbReference>
<dbReference type="PANTHER" id="PTHR10157:SF23">
    <property type="entry name" value="MOXD1 HOMOLOG 1"/>
    <property type="match status" value="1"/>
</dbReference>
<accession>A0AAV3YC45</accession>
<keyword evidence="1" id="KW-1015">Disulfide bond</keyword>
<dbReference type="PANTHER" id="PTHR10157">
    <property type="entry name" value="DOPAMINE BETA HYDROXYLASE RELATED"/>
    <property type="match status" value="1"/>
</dbReference>
<evidence type="ECO:0000256" key="1">
    <source>
        <dbReference type="ARBA" id="ARBA00023157"/>
    </source>
</evidence>
<sequence length="243" mass="26886">MSSTQLVFAGRLDSVLASVAIQTPLWKGLQLLEHRHLVHYNNPGNKSGLRDKSGMRLYYQPATTDVQDMLTFTVGAQGFEIPPGKPRYEVSSVCNTSCRGVIKKPAKIVAATNHMHYLGIEMQIELFRCGQKKAVITHDPKYTYDNPQMHKHNPSIDLLPGDEIKTTCVYNSESKKRPVSFGEATSNEMCYGFLFAYPSLAIPDPYCVSNGNGNEVKCDEGIPETEDGVSTCTSNQESQCQEG</sequence>
<proteinExistence type="predicted"/>
<evidence type="ECO:0000313" key="3">
    <source>
        <dbReference type="EMBL" id="GFN79658.1"/>
    </source>
</evidence>
<reference evidence="3 4" key="1">
    <citation type="journal article" date="2021" name="Elife">
        <title>Chloroplast acquisition without the gene transfer in kleptoplastic sea slugs, Plakobranchus ocellatus.</title>
        <authorList>
            <person name="Maeda T."/>
            <person name="Takahashi S."/>
            <person name="Yoshida T."/>
            <person name="Shimamura S."/>
            <person name="Takaki Y."/>
            <person name="Nagai Y."/>
            <person name="Toyoda A."/>
            <person name="Suzuki Y."/>
            <person name="Arimoto A."/>
            <person name="Ishii H."/>
            <person name="Satoh N."/>
            <person name="Nishiyama T."/>
            <person name="Hasebe M."/>
            <person name="Maruyama T."/>
            <person name="Minagawa J."/>
            <person name="Obokata J."/>
            <person name="Shigenobu S."/>
        </authorList>
    </citation>
    <scope>NUCLEOTIDE SEQUENCE [LARGE SCALE GENOMIC DNA]</scope>
</reference>
<dbReference type="SUPFAM" id="SSF49742">
    <property type="entry name" value="PHM/PNGase F"/>
    <property type="match status" value="1"/>
</dbReference>